<keyword evidence="3" id="KW-1185">Reference proteome</keyword>
<dbReference type="AlphaFoldDB" id="A0A5S5DJS0"/>
<gene>
    <name evidence="2" type="ORF">BC792_107102</name>
</gene>
<name>A0A5S5DJS0_9SPHI</name>
<dbReference type="PROSITE" id="PS51257">
    <property type="entry name" value="PROKAR_LIPOPROTEIN"/>
    <property type="match status" value="1"/>
</dbReference>
<feature type="compositionally biased region" description="Polar residues" evidence="1">
    <location>
        <begin position="56"/>
        <end position="66"/>
    </location>
</feature>
<comment type="caution">
    <text evidence="2">The sequence shown here is derived from an EMBL/GenBank/DDBJ whole genome shotgun (WGS) entry which is preliminary data.</text>
</comment>
<reference evidence="2 3" key="1">
    <citation type="submission" date="2019-07" db="EMBL/GenBank/DDBJ databases">
        <title>Genomic Encyclopedia of Archaeal and Bacterial Type Strains, Phase II (KMG-II): from individual species to whole genera.</title>
        <authorList>
            <person name="Goeker M."/>
        </authorList>
    </citation>
    <scope>NUCLEOTIDE SEQUENCE [LARGE SCALE GENOMIC DNA]</scope>
    <source>
        <strain evidence="2 3">DSM 18850</strain>
    </source>
</reference>
<evidence type="ECO:0000256" key="1">
    <source>
        <dbReference type="SAM" id="MobiDB-lite"/>
    </source>
</evidence>
<feature type="region of interest" description="Disordered" evidence="1">
    <location>
        <begin position="26"/>
        <end position="66"/>
    </location>
</feature>
<proteinExistence type="predicted"/>
<dbReference type="EMBL" id="VNHX01000007">
    <property type="protein sequence ID" value="TYP96203.1"/>
    <property type="molecule type" value="Genomic_DNA"/>
</dbReference>
<dbReference type="Proteomes" id="UP000325105">
    <property type="component" value="Unassembled WGS sequence"/>
</dbReference>
<organism evidence="2 3">
    <name type="scientific">Sphingobacterium allocomposti</name>
    <dbReference type="NCBI Taxonomy" id="415956"/>
    <lineage>
        <taxon>Bacteria</taxon>
        <taxon>Pseudomonadati</taxon>
        <taxon>Bacteroidota</taxon>
        <taxon>Sphingobacteriia</taxon>
        <taxon>Sphingobacteriales</taxon>
        <taxon>Sphingobacteriaceae</taxon>
        <taxon>Sphingobacterium</taxon>
    </lineage>
</organism>
<dbReference type="RefSeq" id="WP_148908324.1">
    <property type="nucleotide sequence ID" value="NZ_VNHX01000007.1"/>
</dbReference>
<protein>
    <recommendedName>
        <fullName evidence="4">Lipoprotein</fullName>
    </recommendedName>
</protein>
<accession>A0A5S5DJS0</accession>
<evidence type="ECO:0000313" key="2">
    <source>
        <dbReference type="EMBL" id="TYP96203.1"/>
    </source>
</evidence>
<evidence type="ECO:0008006" key="4">
    <source>
        <dbReference type="Google" id="ProtNLM"/>
    </source>
</evidence>
<sequence length="66" mass="6997">MNKQIWCILGLSGLISILGGCQSSTNVHNRPESAAPTVQDDSIGDSAAREVPRDSIMQQGNQGTQN</sequence>
<evidence type="ECO:0000313" key="3">
    <source>
        <dbReference type="Proteomes" id="UP000325105"/>
    </source>
</evidence>